<protein>
    <submittedName>
        <fullName evidence="2">Uncharacterized protein</fullName>
    </submittedName>
</protein>
<reference evidence="2" key="1">
    <citation type="submission" date="2020-11" db="EMBL/GenBank/DDBJ databases">
        <authorList>
            <consortium name="DOE Joint Genome Institute"/>
            <person name="Ahrendt S."/>
            <person name="Riley R."/>
            <person name="Andreopoulos W."/>
            <person name="Labutti K."/>
            <person name="Pangilinan J."/>
            <person name="Ruiz-Duenas F.J."/>
            <person name="Barrasa J.M."/>
            <person name="Sanchez-Garcia M."/>
            <person name="Camarero S."/>
            <person name="Miyauchi S."/>
            <person name="Serrano A."/>
            <person name="Linde D."/>
            <person name="Babiker R."/>
            <person name="Drula E."/>
            <person name="Ayuso-Fernandez I."/>
            <person name="Pacheco R."/>
            <person name="Padilla G."/>
            <person name="Ferreira P."/>
            <person name="Barriuso J."/>
            <person name="Kellner H."/>
            <person name="Castanera R."/>
            <person name="Alfaro M."/>
            <person name="Ramirez L."/>
            <person name="Pisabarro A.G."/>
            <person name="Kuo A."/>
            <person name="Tritt A."/>
            <person name="Lipzen A."/>
            <person name="He G."/>
            <person name="Yan M."/>
            <person name="Ng V."/>
            <person name="Cullen D."/>
            <person name="Martin F."/>
            <person name="Rosso M.-N."/>
            <person name="Henrissat B."/>
            <person name="Hibbett D."/>
            <person name="Martinez A.T."/>
            <person name="Grigoriev I.V."/>
        </authorList>
    </citation>
    <scope>NUCLEOTIDE SEQUENCE</scope>
    <source>
        <strain evidence="2">MF-IS2</strain>
    </source>
</reference>
<dbReference type="AlphaFoldDB" id="A0A9P5X371"/>
<feature type="chain" id="PRO_5040255705" evidence="1">
    <location>
        <begin position="22"/>
        <end position="145"/>
    </location>
</feature>
<dbReference type="EMBL" id="MU151565">
    <property type="protein sequence ID" value="KAF9442799.1"/>
    <property type="molecule type" value="Genomic_DNA"/>
</dbReference>
<proteinExistence type="predicted"/>
<keyword evidence="1" id="KW-0732">Signal</keyword>
<name>A0A9P5X371_9AGAR</name>
<feature type="signal peptide" evidence="1">
    <location>
        <begin position="1"/>
        <end position="21"/>
    </location>
</feature>
<evidence type="ECO:0000313" key="2">
    <source>
        <dbReference type="EMBL" id="KAF9442799.1"/>
    </source>
</evidence>
<comment type="caution">
    <text evidence="2">The sequence shown here is derived from an EMBL/GenBank/DDBJ whole genome shotgun (WGS) entry which is preliminary data.</text>
</comment>
<sequence length="145" mass="15904">MLFATKGLTLGLLAVLQPSLAASFSSFTSASLPLRDIFDNQAASSNGSANFDGRGGSFDSQFLPEGPWLFDSVKYDVPEIWGAGNDNVVANGQIVNINATYVHELHFLYAGDALGGEFVRNFILNFEDNSTTTVNLYSKNWWRWP</sequence>
<evidence type="ECO:0000313" key="3">
    <source>
        <dbReference type="Proteomes" id="UP000807342"/>
    </source>
</evidence>
<accession>A0A9P5X371</accession>
<gene>
    <name evidence="2" type="ORF">P691DRAFT_714020</name>
</gene>
<dbReference type="OrthoDB" id="6039950at2759"/>
<feature type="non-terminal residue" evidence="2">
    <location>
        <position position="145"/>
    </location>
</feature>
<evidence type="ECO:0000256" key="1">
    <source>
        <dbReference type="SAM" id="SignalP"/>
    </source>
</evidence>
<keyword evidence="3" id="KW-1185">Reference proteome</keyword>
<dbReference type="Proteomes" id="UP000807342">
    <property type="component" value="Unassembled WGS sequence"/>
</dbReference>
<organism evidence="2 3">
    <name type="scientific">Macrolepiota fuliginosa MF-IS2</name>
    <dbReference type="NCBI Taxonomy" id="1400762"/>
    <lineage>
        <taxon>Eukaryota</taxon>
        <taxon>Fungi</taxon>
        <taxon>Dikarya</taxon>
        <taxon>Basidiomycota</taxon>
        <taxon>Agaricomycotina</taxon>
        <taxon>Agaricomycetes</taxon>
        <taxon>Agaricomycetidae</taxon>
        <taxon>Agaricales</taxon>
        <taxon>Agaricineae</taxon>
        <taxon>Agaricaceae</taxon>
        <taxon>Macrolepiota</taxon>
    </lineage>
</organism>